<dbReference type="CDD" id="cd14797">
    <property type="entry name" value="DUF302"/>
    <property type="match status" value="1"/>
</dbReference>
<feature type="domain" description="DUF302" evidence="1">
    <location>
        <begin position="35"/>
        <end position="98"/>
    </location>
</feature>
<proteinExistence type="predicted"/>
<gene>
    <name evidence="2" type="ORF">SAMN05444955_11269</name>
</gene>
<name>A0A1H8GU07_9BACL</name>
<keyword evidence="3" id="KW-1185">Reference proteome</keyword>
<reference evidence="2 3" key="1">
    <citation type="submission" date="2016-10" db="EMBL/GenBank/DDBJ databases">
        <authorList>
            <person name="de Groot N.N."/>
        </authorList>
    </citation>
    <scope>NUCLEOTIDE SEQUENCE [LARGE SCALE GENOMIC DNA]</scope>
    <source>
        <strain evidence="2 3">DSM 46701</strain>
    </source>
</reference>
<sequence>MFSYLVETGHTVEGAVKSLERKLADMKLQLLWKYDVTTKLFEQGIRLDQDYWILEVSHPDLTKKMLVQNQWSGFFLPCKMVVFSDRETGKTQVGILRPTSAFSHLEDPVLRDLASRLEEQLISVLNEIEQQQVV</sequence>
<dbReference type="Gene3D" id="3.30.310.70">
    <property type="entry name" value="TT1751-like domain"/>
    <property type="match status" value="1"/>
</dbReference>
<organism evidence="2 3">
    <name type="scientific">Lihuaxuella thermophila</name>
    <dbReference type="NCBI Taxonomy" id="1173111"/>
    <lineage>
        <taxon>Bacteria</taxon>
        <taxon>Bacillati</taxon>
        <taxon>Bacillota</taxon>
        <taxon>Bacilli</taxon>
        <taxon>Bacillales</taxon>
        <taxon>Thermoactinomycetaceae</taxon>
        <taxon>Lihuaxuella</taxon>
    </lineage>
</organism>
<dbReference type="SUPFAM" id="SSF103247">
    <property type="entry name" value="TT1751-like"/>
    <property type="match status" value="1"/>
</dbReference>
<dbReference type="EMBL" id="FOCQ01000012">
    <property type="protein sequence ID" value="SEN47355.1"/>
    <property type="molecule type" value="Genomic_DNA"/>
</dbReference>
<dbReference type="InterPro" id="IPR035923">
    <property type="entry name" value="TT1751-like_sf"/>
</dbReference>
<dbReference type="Proteomes" id="UP000199695">
    <property type="component" value="Unassembled WGS sequence"/>
</dbReference>
<evidence type="ECO:0000313" key="3">
    <source>
        <dbReference type="Proteomes" id="UP000199695"/>
    </source>
</evidence>
<dbReference type="InterPro" id="IPR005180">
    <property type="entry name" value="DUF302"/>
</dbReference>
<dbReference type="RefSeq" id="WP_089970271.1">
    <property type="nucleotide sequence ID" value="NZ_FOCQ01000012.1"/>
</dbReference>
<evidence type="ECO:0000259" key="1">
    <source>
        <dbReference type="Pfam" id="PF03625"/>
    </source>
</evidence>
<dbReference type="OrthoDB" id="9791067at2"/>
<dbReference type="STRING" id="1173111.SAMN05444955_11269"/>
<evidence type="ECO:0000313" key="2">
    <source>
        <dbReference type="EMBL" id="SEN47355.1"/>
    </source>
</evidence>
<dbReference type="AlphaFoldDB" id="A0A1H8GU07"/>
<protein>
    <submittedName>
        <fullName evidence="2">Uncharacterized conserved protein, DUF302 family</fullName>
    </submittedName>
</protein>
<accession>A0A1H8GU07</accession>
<dbReference type="Pfam" id="PF03625">
    <property type="entry name" value="DUF302"/>
    <property type="match status" value="1"/>
</dbReference>